<organism evidence="4 5">
    <name type="scientific">Candidatus Komeilibacteria bacterium RIFCSPHIGHO2_01_FULL_52_14</name>
    <dbReference type="NCBI Taxonomy" id="1798549"/>
    <lineage>
        <taxon>Bacteria</taxon>
        <taxon>Candidatus Komeiliibacteriota</taxon>
    </lineage>
</organism>
<evidence type="ECO:0008006" key="6">
    <source>
        <dbReference type="Google" id="ProtNLM"/>
    </source>
</evidence>
<dbReference type="InterPro" id="IPR000462">
    <property type="entry name" value="CDP-OH_P_trans"/>
</dbReference>
<accession>A0A1G2BLU8</accession>
<comment type="similarity">
    <text evidence="2">Belongs to the CDP-alcohol phosphatidyltransferase class-I family.</text>
</comment>
<dbReference type="Proteomes" id="UP000177817">
    <property type="component" value="Unassembled WGS sequence"/>
</dbReference>
<evidence type="ECO:0000256" key="2">
    <source>
        <dbReference type="RuleBase" id="RU003750"/>
    </source>
</evidence>
<dbReference type="GO" id="GO:0008654">
    <property type="term" value="P:phospholipid biosynthetic process"/>
    <property type="evidence" value="ECO:0007669"/>
    <property type="project" value="InterPro"/>
</dbReference>
<protein>
    <recommendedName>
        <fullName evidence="6">CDP-diacylglycerol--serine O-phosphatidyltransferase</fullName>
    </recommendedName>
</protein>
<proteinExistence type="inferred from homology"/>
<keyword evidence="1 2" id="KW-0808">Transferase</keyword>
<sequence>MTEHLDLIFKRSAADYVTLFGVVPFILGLFFIAQDEPEFALIASAAAFFIDSVDGVIARKMKQESDFGRQLDSSLDLLIYIVFSALFVLKFLNPWFPLALLVVSIIIACGALRLLRFNKVGFVYKQGDRCYPGLGTAYILPAVAVLFIARYFWGAGVEWLTQLVLIGMSLAMISSVPIRKPKFTIWYPAAIAIVVLLILIRGRWL</sequence>
<dbReference type="EMBL" id="MHKK01000016">
    <property type="protein sequence ID" value="OGY90141.1"/>
    <property type="molecule type" value="Genomic_DNA"/>
</dbReference>
<feature type="transmembrane region" description="Helical" evidence="3">
    <location>
        <begin position="136"/>
        <end position="153"/>
    </location>
</feature>
<feature type="transmembrane region" description="Helical" evidence="3">
    <location>
        <begin position="70"/>
        <end position="89"/>
    </location>
</feature>
<feature type="transmembrane region" description="Helical" evidence="3">
    <location>
        <begin position="12"/>
        <end position="33"/>
    </location>
</feature>
<dbReference type="Pfam" id="PF01066">
    <property type="entry name" value="CDP-OH_P_transf"/>
    <property type="match status" value="1"/>
</dbReference>
<dbReference type="InterPro" id="IPR043130">
    <property type="entry name" value="CDP-OH_PTrfase_TM_dom"/>
</dbReference>
<keyword evidence="3" id="KW-0812">Transmembrane</keyword>
<evidence type="ECO:0000256" key="1">
    <source>
        <dbReference type="ARBA" id="ARBA00022679"/>
    </source>
</evidence>
<name>A0A1G2BLU8_9BACT</name>
<comment type="caution">
    <text evidence="4">The sequence shown here is derived from an EMBL/GenBank/DDBJ whole genome shotgun (WGS) entry which is preliminary data.</text>
</comment>
<feature type="transmembrane region" description="Helical" evidence="3">
    <location>
        <begin position="39"/>
        <end position="58"/>
    </location>
</feature>
<dbReference type="GO" id="GO:0016020">
    <property type="term" value="C:membrane"/>
    <property type="evidence" value="ECO:0007669"/>
    <property type="project" value="InterPro"/>
</dbReference>
<feature type="transmembrane region" description="Helical" evidence="3">
    <location>
        <begin position="185"/>
        <end position="204"/>
    </location>
</feature>
<keyword evidence="3" id="KW-0472">Membrane</keyword>
<evidence type="ECO:0000313" key="5">
    <source>
        <dbReference type="Proteomes" id="UP000177817"/>
    </source>
</evidence>
<keyword evidence="3" id="KW-1133">Transmembrane helix</keyword>
<evidence type="ECO:0000256" key="3">
    <source>
        <dbReference type="SAM" id="Phobius"/>
    </source>
</evidence>
<dbReference type="GO" id="GO:0016780">
    <property type="term" value="F:phosphotransferase activity, for other substituted phosphate groups"/>
    <property type="evidence" value="ECO:0007669"/>
    <property type="project" value="InterPro"/>
</dbReference>
<gene>
    <name evidence="4" type="ORF">A2677_00440</name>
</gene>
<feature type="transmembrane region" description="Helical" evidence="3">
    <location>
        <begin position="159"/>
        <end position="178"/>
    </location>
</feature>
<dbReference type="PROSITE" id="PS00379">
    <property type="entry name" value="CDP_ALCOHOL_P_TRANSF"/>
    <property type="match status" value="1"/>
</dbReference>
<evidence type="ECO:0000313" key="4">
    <source>
        <dbReference type="EMBL" id="OGY90141.1"/>
    </source>
</evidence>
<reference evidence="4 5" key="1">
    <citation type="journal article" date="2016" name="Nat. Commun.">
        <title>Thousands of microbial genomes shed light on interconnected biogeochemical processes in an aquifer system.</title>
        <authorList>
            <person name="Anantharaman K."/>
            <person name="Brown C.T."/>
            <person name="Hug L.A."/>
            <person name="Sharon I."/>
            <person name="Castelle C.J."/>
            <person name="Probst A.J."/>
            <person name="Thomas B.C."/>
            <person name="Singh A."/>
            <person name="Wilkins M.J."/>
            <person name="Karaoz U."/>
            <person name="Brodie E.L."/>
            <person name="Williams K.H."/>
            <person name="Hubbard S.S."/>
            <person name="Banfield J.F."/>
        </authorList>
    </citation>
    <scope>NUCLEOTIDE SEQUENCE [LARGE SCALE GENOMIC DNA]</scope>
</reference>
<dbReference type="InterPro" id="IPR048254">
    <property type="entry name" value="CDP_ALCOHOL_P_TRANSF_CS"/>
</dbReference>
<dbReference type="AlphaFoldDB" id="A0A1G2BLU8"/>
<feature type="transmembrane region" description="Helical" evidence="3">
    <location>
        <begin position="95"/>
        <end position="115"/>
    </location>
</feature>
<dbReference type="Gene3D" id="1.20.120.1760">
    <property type="match status" value="1"/>
</dbReference>